<name>A0A4Y9Y122_9AGAM</name>
<proteinExistence type="inferred from homology"/>
<gene>
    <name evidence="5" type="ORF">EVG20_g9033</name>
</gene>
<dbReference type="GO" id="GO:0010772">
    <property type="term" value="P:meiotic DNA recombinase assembly involved in reciprocal meiotic recombination"/>
    <property type="evidence" value="ECO:0007669"/>
    <property type="project" value="TreeGrafter"/>
</dbReference>
<dbReference type="STRING" id="205917.A0A4Y9Y122"/>
<dbReference type="Gene3D" id="1.20.5.170">
    <property type="match status" value="1"/>
</dbReference>
<dbReference type="PANTHER" id="PTHR28529:SF2">
    <property type="entry name" value="DNA REPAIR PROTEIN SWI5 HOMOLOG"/>
    <property type="match status" value="1"/>
</dbReference>
<dbReference type="Pfam" id="PF07061">
    <property type="entry name" value="Swi5"/>
    <property type="match status" value="1"/>
</dbReference>
<keyword evidence="2" id="KW-0227">DNA damage</keyword>
<dbReference type="Proteomes" id="UP000298327">
    <property type="component" value="Unassembled WGS sequence"/>
</dbReference>
<evidence type="ECO:0000256" key="4">
    <source>
        <dbReference type="SAM" id="Coils"/>
    </source>
</evidence>
<evidence type="ECO:0000313" key="6">
    <source>
        <dbReference type="Proteomes" id="UP000298327"/>
    </source>
</evidence>
<dbReference type="GO" id="GO:0000709">
    <property type="term" value="P:meiotic joint molecule formation"/>
    <property type="evidence" value="ECO:0007669"/>
    <property type="project" value="TreeGrafter"/>
</dbReference>
<accession>A0A4Y9Y122</accession>
<protein>
    <recommendedName>
        <fullName evidence="7">Swi5-domain-containing protein</fullName>
    </recommendedName>
</protein>
<keyword evidence="6" id="KW-1185">Reference proteome</keyword>
<dbReference type="GO" id="GO:0032798">
    <property type="term" value="C:Swi5-Sfr1 complex"/>
    <property type="evidence" value="ECO:0007669"/>
    <property type="project" value="TreeGrafter"/>
</dbReference>
<comment type="caution">
    <text evidence="5">The sequence shown here is derived from an EMBL/GenBank/DDBJ whole genome shotgun (WGS) entry which is preliminary data.</text>
</comment>
<evidence type="ECO:0000256" key="1">
    <source>
        <dbReference type="ARBA" id="ARBA00008060"/>
    </source>
</evidence>
<sequence length="83" mass="9551">MHVHVSAKRQEARIAELQAEVQKLEAQLGEGEDADKIVSRHIRLLHRYNEAKDAAQILMGKLAGHKHTTIRQVHEDFEMEDED</sequence>
<evidence type="ECO:0000313" key="5">
    <source>
        <dbReference type="EMBL" id="TFY56174.1"/>
    </source>
</evidence>
<dbReference type="InterPro" id="IPR010760">
    <property type="entry name" value="DNA-repair_Swi5"/>
</dbReference>
<organism evidence="5 6">
    <name type="scientific">Dentipellis fragilis</name>
    <dbReference type="NCBI Taxonomy" id="205917"/>
    <lineage>
        <taxon>Eukaryota</taxon>
        <taxon>Fungi</taxon>
        <taxon>Dikarya</taxon>
        <taxon>Basidiomycota</taxon>
        <taxon>Agaricomycotina</taxon>
        <taxon>Agaricomycetes</taxon>
        <taxon>Russulales</taxon>
        <taxon>Hericiaceae</taxon>
        <taxon>Dentipellis</taxon>
    </lineage>
</organism>
<feature type="coiled-coil region" evidence="4">
    <location>
        <begin position="7"/>
        <end position="34"/>
    </location>
</feature>
<evidence type="ECO:0000256" key="2">
    <source>
        <dbReference type="ARBA" id="ARBA00022763"/>
    </source>
</evidence>
<evidence type="ECO:0000256" key="3">
    <source>
        <dbReference type="ARBA" id="ARBA00023204"/>
    </source>
</evidence>
<dbReference type="AlphaFoldDB" id="A0A4Y9Y122"/>
<keyword evidence="3" id="KW-0234">DNA repair</keyword>
<dbReference type="EMBL" id="SEOQ01000850">
    <property type="protein sequence ID" value="TFY56174.1"/>
    <property type="molecule type" value="Genomic_DNA"/>
</dbReference>
<evidence type="ECO:0008006" key="7">
    <source>
        <dbReference type="Google" id="ProtNLM"/>
    </source>
</evidence>
<dbReference type="PANTHER" id="PTHR28529">
    <property type="entry name" value="DNA REPAIR PROTEIN SWI5 HOMOLOG"/>
    <property type="match status" value="1"/>
</dbReference>
<comment type="similarity">
    <text evidence="1">Belongs to the SWI5/SAE3 family.</text>
</comment>
<dbReference type="OrthoDB" id="255837at2759"/>
<keyword evidence="4" id="KW-0175">Coiled coil</keyword>
<reference evidence="5 6" key="1">
    <citation type="submission" date="2019-02" db="EMBL/GenBank/DDBJ databases">
        <title>Genome sequencing of the rare red list fungi Dentipellis fragilis.</title>
        <authorList>
            <person name="Buettner E."/>
            <person name="Kellner H."/>
        </authorList>
    </citation>
    <scope>NUCLEOTIDE SEQUENCE [LARGE SCALE GENOMIC DNA]</scope>
    <source>
        <strain evidence="5 6">DSM 105465</strain>
    </source>
</reference>
<dbReference type="GO" id="GO:0034974">
    <property type="term" value="C:Swi5-Swi2 complex"/>
    <property type="evidence" value="ECO:0007669"/>
    <property type="project" value="TreeGrafter"/>
</dbReference>